<reference evidence="6 7" key="1">
    <citation type="submission" date="2024-02" db="EMBL/GenBank/DDBJ databases">
        <authorList>
            <person name="Chen Y."/>
            <person name="Shah S."/>
            <person name="Dougan E. K."/>
            <person name="Thang M."/>
            <person name="Chan C."/>
        </authorList>
    </citation>
    <scope>NUCLEOTIDE SEQUENCE [LARGE SCALE GENOMIC DNA]</scope>
</reference>
<keyword evidence="4" id="KW-0677">Repeat</keyword>
<dbReference type="PANTHER" id="PTHR10527">
    <property type="entry name" value="IMPORTIN BETA"/>
    <property type="match status" value="1"/>
</dbReference>
<protein>
    <submittedName>
        <fullName evidence="6">Probable importin subunit beta-4 (Importin-123) (Karyopherin subunit beta-4) (Karyopherin-123)</fullName>
    </submittedName>
</protein>
<comment type="caution">
    <text evidence="6">The sequence shown here is derived from an EMBL/GenBank/DDBJ whole genome shotgun (WGS) entry which is preliminary data.</text>
</comment>
<evidence type="ECO:0000256" key="4">
    <source>
        <dbReference type="ARBA" id="ARBA00022737"/>
    </source>
</evidence>
<keyword evidence="2" id="KW-0813">Transport</keyword>
<dbReference type="InterPro" id="IPR011989">
    <property type="entry name" value="ARM-like"/>
</dbReference>
<name>A0ABP0RU74_9DINO</name>
<evidence type="ECO:0000256" key="1">
    <source>
        <dbReference type="ARBA" id="ARBA00004496"/>
    </source>
</evidence>
<sequence>MQDLPHWHGAADATLEVGWSALSSSDQDAPKVLVAALRALSRLAPALKSEALTSASLQLACRVLNCSSSPSVESCQIQALQLLKALVRSEPMLLAGQQGRAAVGAAFSAAKDAAPSVDDLDEVSNTALSARECLRVMAKAHPTQAVASVLEAAKAAAASADALDRAAAVHAVAFALSGAREVPAGWAVPLANALRDSAVWVRQAACEGAVLLAEELKSSQSVTGGFEQILGRLVELLPREPQLELLEKAAAAASAILQELTTDEAASVLSTAAPAVFQAIGDAEDQRTTALDGGAALAALARTLTALASCTADHFAPWAPEAAKSLVTLFRGCKAGGGPPIAAPVRPTVLAACLDAAGAVIASAWVDQSFQAQKEELAQAAREVLQDASAPSEARASAHHFYARVALACFEEFAPTLEVVLPPALEALRPENSECLAVKPGRGVRTGGHEERLAALEALGSYAAALGARFAPHLPSALPAVCSQAQHPRVEVRAGAAMALERMARVLGDLAQGLPSSDQAAASRLAEAVVASLCEILKQPGSKALRCTLQAKEEPV</sequence>
<proteinExistence type="predicted"/>
<keyword evidence="3" id="KW-0963">Cytoplasm</keyword>
<dbReference type="SUPFAM" id="SSF48371">
    <property type="entry name" value="ARM repeat"/>
    <property type="match status" value="1"/>
</dbReference>
<dbReference type="InterPro" id="IPR040122">
    <property type="entry name" value="Importin_beta"/>
</dbReference>
<dbReference type="Gene3D" id="1.25.10.10">
    <property type="entry name" value="Leucine-rich Repeat Variant"/>
    <property type="match status" value="1"/>
</dbReference>
<organism evidence="6 7">
    <name type="scientific">Durusdinium trenchii</name>
    <dbReference type="NCBI Taxonomy" id="1381693"/>
    <lineage>
        <taxon>Eukaryota</taxon>
        <taxon>Sar</taxon>
        <taxon>Alveolata</taxon>
        <taxon>Dinophyceae</taxon>
        <taxon>Suessiales</taxon>
        <taxon>Symbiodiniaceae</taxon>
        <taxon>Durusdinium</taxon>
    </lineage>
</organism>
<dbReference type="Pfam" id="PF13513">
    <property type="entry name" value="HEAT_EZ"/>
    <property type="match status" value="1"/>
</dbReference>
<dbReference type="InterPro" id="IPR016024">
    <property type="entry name" value="ARM-type_fold"/>
</dbReference>
<dbReference type="EMBL" id="CAXAMM010042273">
    <property type="protein sequence ID" value="CAK9103918.1"/>
    <property type="molecule type" value="Genomic_DNA"/>
</dbReference>
<accession>A0ABP0RU74</accession>
<evidence type="ECO:0000313" key="7">
    <source>
        <dbReference type="Proteomes" id="UP001642464"/>
    </source>
</evidence>
<evidence type="ECO:0000256" key="5">
    <source>
        <dbReference type="ARBA" id="ARBA00022927"/>
    </source>
</evidence>
<evidence type="ECO:0000256" key="3">
    <source>
        <dbReference type="ARBA" id="ARBA00022490"/>
    </source>
</evidence>
<comment type="subcellular location">
    <subcellularLocation>
        <location evidence="1">Cytoplasm</location>
    </subcellularLocation>
</comment>
<gene>
    <name evidence="6" type="ORF">SCF082_LOCUS48522</name>
</gene>
<dbReference type="Proteomes" id="UP001642464">
    <property type="component" value="Unassembled WGS sequence"/>
</dbReference>
<keyword evidence="5" id="KW-0653">Protein transport</keyword>
<evidence type="ECO:0000313" key="6">
    <source>
        <dbReference type="EMBL" id="CAK9103918.1"/>
    </source>
</evidence>
<keyword evidence="7" id="KW-1185">Reference proteome</keyword>
<evidence type="ECO:0000256" key="2">
    <source>
        <dbReference type="ARBA" id="ARBA00022448"/>
    </source>
</evidence>